<dbReference type="Gene3D" id="3.50.50.60">
    <property type="entry name" value="FAD/NAD(P)-binding domain"/>
    <property type="match status" value="1"/>
</dbReference>
<dbReference type="Pfam" id="PF01266">
    <property type="entry name" value="DAO"/>
    <property type="match status" value="1"/>
</dbReference>
<dbReference type="OrthoDB" id="9801699at2"/>
<dbReference type="SUPFAM" id="SSF51905">
    <property type="entry name" value="FAD/NAD(P)-binding domain"/>
    <property type="match status" value="1"/>
</dbReference>
<proteinExistence type="predicted"/>
<organism evidence="4 5">
    <name type="scientific">Phytopseudomonas dryadis</name>
    <dbReference type="NCBI Taxonomy" id="2487520"/>
    <lineage>
        <taxon>Bacteria</taxon>
        <taxon>Pseudomonadati</taxon>
        <taxon>Pseudomonadota</taxon>
        <taxon>Gammaproteobacteria</taxon>
        <taxon>Pseudomonadales</taxon>
        <taxon>Pseudomonadaceae</taxon>
        <taxon>Phytopseudomonas</taxon>
    </lineage>
</organism>
<dbReference type="Gene3D" id="3.30.9.10">
    <property type="entry name" value="D-Amino Acid Oxidase, subunit A, domain 2"/>
    <property type="match status" value="1"/>
</dbReference>
<gene>
    <name evidence="4" type="ORF">DNK44_22600</name>
</gene>
<feature type="domain" description="FAD dependent oxidoreductase" evidence="2">
    <location>
        <begin position="2"/>
        <end position="345"/>
    </location>
</feature>
<keyword evidence="1" id="KW-0560">Oxidoreductase</keyword>
<evidence type="ECO:0000256" key="1">
    <source>
        <dbReference type="ARBA" id="ARBA00023002"/>
    </source>
</evidence>
<dbReference type="Pfam" id="PF04324">
    <property type="entry name" value="Fer2_BFD"/>
    <property type="match status" value="1"/>
</dbReference>
<dbReference type="EMBL" id="QJUL01000048">
    <property type="protein sequence ID" value="TBU86632.1"/>
    <property type="molecule type" value="Genomic_DNA"/>
</dbReference>
<dbReference type="GO" id="GO:0016491">
    <property type="term" value="F:oxidoreductase activity"/>
    <property type="evidence" value="ECO:0007669"/>
    <property type="project" value="UniProtKB-KW"/>
</dbReference>
<dbReference type="InterPro" id="IPR006076">
    <property type="entry name" value="FAD-dep_OxRdtase"/>
</dbReference>
<dbReference type="Proteomes" id="UP000293172">
    <property type="component" value="Unassembled WGS sequence"/>
</dbReference>
<dbReference type="SUPFAM" id="SSF54373">
    <property type="entry name" value="FAD-linked reductases, C-terminal domain"/>
    <property type="match status" value="1"/>
</dbReference>
<dbReference type="AlphaFoldDB" id="A0A4Q9QTZ7"/>
<dbReference type="Gene3D" id="1.10.10.1100">
    <property type="entry name" value="BFD-like [2Fe-2S]-binding domain"/>
    <property type="match status" value="1"/>
</dbReference>
<accession>A0A4Q9QTZ7</accession>
<dbReference type="InterPro" id="IPR007419">
    <property type="entry name" value="BFD-like_2Fe2S-bd_dom"/>
</dbReference>
<feature type="domain" description="BFD-like [2Fe-2S]-binding" evidence="3">
    <location>
        <begin position="384"/>
        <end position="435"/>
    </location>
</feature>
<protein>
    <submittedName>
        <fullName evidence="4">FAD/NAD(P)-binding oxidoreductase</fullName>
    </submittedName>
</protein>
<dbReference type="InterPro" id="IPR052745">
    <property type="entry name" value="G3P_Oxidase/Oxidoreductase"/>
</dbReference>
<comment type="caution">
    <text evidence="4">The sequence shown here is derived from an EMBL/GenBank/DDBJ whole genome shotgun (WGS) entry which is preliminary data.</text>
</comment>
<dbReference type="InterPro" id="IPR036188">
    <property type="entry name" value="FAD/NAD-bd_sf"/>
</dbReference>
<evidence type="ECO:0000259" key="3">
    <source>
        <dbReference type="Pfam" id="PF04324"/>
    </source>
</evidence>
<dbReference type="InterPro" id="IPR041854">
    <property type="entry name" value="BFD-like_2Fe2S-bd_dom_sf"/>
</dbReference>
<dbReference type="PANTHER" id="PTHR42720">
    <property type="entry name" value="GLYCEROL-3-PHOSPHATE DEHYDROGENASE"/>
    <property type="match status" value="1"/>
</dbReference>
<sequence length="453" mass="48191">MGAGVVGCAVTRRFTLEGARVLLLEQSADILSGASKGNSAILHTGFDAPSGSVELVCMQEGYREYLAIHQKMNLPLLKTGALVVAWSDEDLSRLQGIVAQAHDNGVADVGLIDRARLRSREPGLSEQALAAVEVPGEFLIDPWSAPLAYLQQAMLAGARVRCDAQVQGGEFDGRGWTLATTAGVVRATTVINCAGLYGDRLEQQLLGEASFSIHPRKGQFVVFDKAAAGLLDSIILPVPNERTKGIVLTRTIFGNLLVGPTAEEQDDRVHAGLDGDTLQQLIDAAVQRVPALAGMPVTATYAGLRPASDKKEYRIRALAERNWITVGGIRSTGLTAALGIARHVFALYGGAHTPLAPHALSWPQVPNLAEHLPRDYQQPGYGEIVCHCELVTRREIERALSGPLPPGDLGGLKRRTRACMGRCQGFYCGARVAELSAGHLATALATGGCHDGH</sequence>
<name>A0A4Q9QTZ7_9GAMM</name>
<evidence type="ECO:0000259" key="2">
    <source>
        <dbReference type="Pfam" id="PF01266"/>
    </source>
</evidence>
<reference evidence="4 5" key="1">
    <citation type="submission" date="2018-06" db="EMBL/GenBank/DDBJ databases">
        <title>Three novel Pseudomonas species isolated from symptomatic oak.</title>
        <authorList>
            <person name="Bueno-Gonzalez V."/>
            <person name="Brady C."/>
        </authorList>
    </citation>
    <scope>NUCLEOTIDE SEQUENCE [LARGE SCALE GENOMIC DNA]</scope>
    <source>
        <strain evidence="4 5">P6B</strain>
    </source>
</reference>
<evidence type="ECO:0000313" key="4">
    <source>
        <dbReference type="EMBL" id="TBU86632.1"/>
    </source>
</evidence>
<dbReference type="PANTHER" id="PTHR42720:SF1">
    <property type="entry name" value="GLYCEROL 3-PHOSPHATE OXIDASE"/>
    <property type="match status" value="1"/>
</dbReference>
<dbReference type="CDD" id="cd19946">
    <property type="entry name" value="GlpA-like_Fer2_BFD-like"/>
    <property type="match status" value="1"/>
</dbReference>
<evidence type="ECO:0000313" key="5">
    <source>
        <dbReference type="Proteomes" id="UP000293172"/>
    </source>
</evidence>